<evidence type="ECO:0000313" key="2">
    <source>
        <dbReference type="Proteomes" id="UP001234297"/>
    </source>
</evidence>
<keyword evidence="2" id="KW-1185">Reference proteome</keyword>
<dbReference type="EMBL" id="CM056811">
    <property type="protein sequence ID" value="KAJ8636888.1"/>
    <property type="molecule type" value="Genomic_DNA"/>
</dbReference>
<gene>
    <name evidence="1" type="ORF">MRB53_011155</name>
</gene>
<sequence>MKTTLSKASLSIPKLKSDPQTLPSSINLLLHKAQRSHAHVLKSGIPIPESKIVHLYCNSKAFSDAHQLFDETPQWDLVSATAVIGAFARHGRCKDAIAVFARVLHLGIRPNQFTFGTVIHTCTSLREHDAGKQLHACAMKTGLQLNVFVGSSVLDHYAKLGSVEEAQRAFEDTHDPNVVSYTTLIFGYLKNERFKDALWIFSSMPERNIVSWNAMIGGCSQTGRNEEAVNLFVEMCREGLRPNQSTFPCVFTAAANIGALGMGKSFHAHAIKHLIDHNVFVSNSLISFYAKCGSMEDSLQAFNGLSERNVISWNAVICGYAQNGRGKEALESFQMMRNSGLRPNGTTLLCLLFACNHVGLVYEGYAFFKLAQEEEPSMLKAEHYACMVDLLSRSGRFMEAKRFLEELPFDPGIGFWKALLSGCRIHLNVELAVLAAQQLLALDPEDSSSYILLSNVYSSAGRWRSVSMIRKQMKEKGMVRIPGCSWIEVRNKVHVFVTGAKRHAQIDEMNLLLRICYEHMKETTIQEIP</sequence>
<reference evidence="1 2" key="1">
    <citation type="journal article" date="2022" name="Hortic Res">
        <title>A haplotype resolved chromosomal level avocado genome allows analysis of novel avocado genes.</title>
        <authorList>
            <person name="Nath O."/>
            <person name="Fletcher S.J."/>
            <person name="Hayward A."/>
            <person name="Shaw L.M."/>
            <person name="Masouleh A.K."/>
            <person name="Furtado A."/>
            <person name="Henry R.J."/>
            <person name="Mitter N."/>
        </authorList>
    </citation>
    <scope>NUCLEOTIDE SEQUENCE [LARGE SCALE GENOMIC DNA]</scope>
    <source>
        <strain evidence="2">cv. Hass</strain>
    </source>
</reference>
<protein>
    <submittedName>
        <fullName evidence="1">Uncharacterized protein</fullName>
    </submittedName>
</protein>
<accession>A0ACC2LUN1</accession>
<comment type="caution">
    <text evidence="1">The sequence shown here is derived from an EMBL/GenBank/DDBJ whole genome shotgun (WGS) entry which is preliminary data.</text>
</comment>
<dbReference type="Proteomes" id="UP001234297">
    <property type="component" value="Chromosome 3"/>
</dbReference>
<name>A0ACC2LUN1_PERAE</name>
<proteinExistence type="predicted"/>
<organism evidence="1 2">
    <name type="scientific">Persea americana</name>
    <name type="common">Avocado</name>
    <dbReference type="NCBI Taxonomy" id="3435"/>
    <lineage>
        <taxon>Eukaryota</taxon>
        <taxon>Viridiplantae</taxon>
        <taxon>Streptophyta</taxon>
        <taxon>Embryophyta</taxon>
        <taxon>Tracheophyta</taxon>
        <taxon>Spermatophyta</taxon>
        <taxon>Magnoliopsida</taxon>
        <taxon>Magnoliidae</taxon>
        <taxon>Laurales</taxon>
        <taxon>Lauraceae</taxon>
        <taxon>Persea</taxon>
    </lineage>
</organism>
<evidence type="ECO:0000313" key="1">
    <source>
        <dbReference type="EMBL" id="KAJ8636888.1"/>
    </source>
</evidence>